<evidence type="ECO:0000313" key="5">
    <source>
        <dbReference type="Proteomes" id="UP000230859"/>
    </source>
</evidence>
<evidence type="ECO:0000256" key="1">
    <source>
        <dbReference type="ARBA" id="ARBA00009353"/>
    </source>
</evidence>
<gene>
    <name evidence="4" type="ORF">COV74_02500</name>
</gene>
<dbReference type="InterPro" id="IPR036291">
    <property type="entry name" value="NAD(P)-bd_dom_sf"/>
</dbReference>
<protein>
    <submittedName>
        <fullName evidence="4">TIGR01777 family protein</fullName>
    </submittedName>
</protein>
<dbReference type="Proteomes" id="UP000230859">
    <property type="component" value="Unassembled WGS sequence"/>
</dbReference>
<dbReference type="PANTHER" id="PTHR11092:SF0">
    <property type="entry name" value="EPIMERASE FAMILY PROTEIN SDR39U1"/>
    <property type="match status" value="1"/>
</dbReference>
<dbReference type="EMBL" id="PCVY01000022">
    <property type="protein sequence ID" value="PIQ87033.1"/>
    <property type="molecule type" value="Genomic_DNA"/>
</dbReference>
<evidence type="ECO:0000259" key="2">
    <source>
        <dbReference type="Pfam" id="PF01370"/>
    </source>
</evidence>
<dbReference type="AlphaFoldDB" id="A0A2H0LRG7"/>
<comment type="caution">
    <text evidence="4">The sequence shown here is derived from an EMBL/GenBank/DDBJ whole genome shotgun (WGS) entry which is preliminary data.</text>
</comment>
<dbReference type="PANTHER" id="PTHR11092">
    <property type="entry name" value="SUGAR NUCLEOTIDE EPIMERASE RELATED"/>
    <property type="match status" value="1"/>
</dbReference>
<dbReference type="InterPro" id="IPR001509">
    <property type="entry name" value="Epimerase_deHydtase"/>
</dbReference>
<dbReference type="InterPro" id="IPR013549">
    <property type="entry name" value="DUF1731"/>
</dbReference>
<proteinExistence type="inferred from homology"/>
<feature type="domain" description="NAD-dependent epimerase/dehydratase" evidence="2">
    <location>
        <begin position="3"/>
        <end position="222"/>
    </location>
</feature>
<evidence type="ECO:0000259" key="3">
    <source>
        <dbReference type="Pfam" id="PF08338"/>
    </source>
</evidence>
<dbReference type="NCBIfam" id="TIGR01777">
    <property type="entry name" value="yfcH"/>
    <property type="match status" value="1"/>
</dbReference>
<dbReference type="InterPro" id="IPR010099">
    <property type="entry name" value="SDR39U1"/>
</dbReference>
<reference evidence="4 5" key="1">
    <citation type="submission" date="2017-09" db="EMBL/GenBank/DDBJ databases">
        <title>Depth-based differentiation of microbial function through sediment-hosted aquifers and enrichment of novel symbionts in the deep terrestrial subsurface.</title>
        <authorList>
            <person name="Probst A.J."/>
            <person name="Ladd B."/>
            <person name="Jarett J.K."/>
            <person name="Geller-Mcgrath D.E."/>
            <person name="Sieber C.M."/>
            <person name="Emerson J.B."/>
            <person name="Anantharaman K."/>
            <person name="Thomas B.C."/>
            <person name="Malmstrom R."/>
            <person name="Stieglmeier M."/>
            <person name="Klingl A."/>
            <person name="Woyke T."/>
            <person name="Ryan C.M."/>
            <person name="Banfield J.F."/>
        </authorList>
    </citation>
    <scope>NUCLEOTIDE SEQUENCE [LARGE SCALE GENOMIC DNA]</scope>
    <source>
        <strain evidence="4">CG11_big_fil_rev_8_21_14_0_20_45_26</strain>
    </source>
</reference>
<dbReference type="CDD" id="cd05242">
    <property type="entry name" value="SDR_a8"/>
    <property type="match status" value="1"/>
</dbReference>
<feature type="domain" description="DUF1731" evidence="3">
    <location>
        <begin position="252"/>
        <end position="299"/>
    </location>
</feature>
<dbReference type="Pfam" id="PF01370">
    <property type="entry name" value="Epimerase"/>
    <property type="match status" value="1"/>
</dbReference>
<dbReference type="SUPFAM" id="SSF51735">
    <property type="entry name" value="NAD(P)-binding Rossmann-fold domains"/>
    <property type="match status" value="1"/>
</dbReference>
<evidence type="ECO:0000313" key="4">
    <source>
        <dbReference type="EMBL" id="PIQ87033.1"/>
    </source>
</evidence>
<dbReference type="Pfam" id="PF08338">
    <property type="entry name" value="DUF1731"/>
    <property type="match status" value="1"/>
</dbReference>
<name>A0A2H0LRG7_9BACT</name>
<comment type="similarity">
    <text evidence="1">Belongs to the NAD(P)-dependent epimerase/dehydratase family. SDR39U1 subfamily.</text>
</comment>
<sequence length="301" mass="33174">MKILIAGGTGFVGKKVVQSLLNQNHQLIVLTRQGRSSRANNLRYVKWNPFESSAELDVLNGCDAVINLAGESIANKRWSASQKDLIQNSRIKVTQAIVSAVEKAPIRPKVLINASAVGFYGFRGSEEITEASRGGEGFLSEVCRSWEGHAMRAEGFGVRVVRLRLGVILGKDGGAFQRMALPFRLMIGGWLGDGNQWMSWIHIEDVVRLILFCLEHHEASGVINAVAPQPVTNKAFSLVLAQVLKRPCLLPVPAVLLKFLLGEMAENLLLGSQRIVPQRAKEIGFSFRYPDIRQALESIIH</sequence>
<dbReference type="Gene3D" id="3.40.50.720">
    <property type="entry name" value="NAD(P)-binding Rossmann-like Domain"/>
    <property type="match status" value="1"/>
</dbReference>
<accession>A0A2H0LRG7</accession>
<organism evidence="4 5">
    <name type="scientific">Candidatus Abzuiibacterium crystallinum</name>
    <dbReference type="NCBI Taxonomy" id="1974748"/>
    <lineage>
        <taxon>Bacteria</taxon>
        <taxon>Pseudomonadati</taxon>
        <taxon>Candidatus Omnitrophota</taxon>
        <taxon>Candidatus Abzuiibacterium</taxon>
    </lineage>
</organism>